<evidence type="ECO:0000256" key="6">
    <source>
        <dbReference type="ARBA" id="ARBA00023065"/>
    </source>
</evidence>
<dbReference type="RefSeq" id="WP_076959251.1">
    <property type="nucleotide sequence ID" value="NZ_MLCO01000228.1"/>
</dbReference>
<proteinExistence type="inferred from homology"/>
<dbReference type="PANTHER" id="PTHR33281:SF19">
    <property type="entry name" value="VOLTAGE-DEPENDENT ANION CHANNEL-FORMING PROTEIN YNEE"/>
    <property type="match status" value="1"/>
</dbReference>
<keyword evidence="5 9" id="KW-1133">Transmembrane helix</keyword>
<evidence type="ECO:0000256" key="3">
    <source>
        <dbReference type="ARBA" id="ARBA00022475"/>
    </source>
</evidence>
<feature type="transmembrane region" description="Helical" evidence="9">
    <location>
        <begin position="219"/>
        <end position="250"/>
    </location>
</feature>
<dbReference type="InterPro" id="IPR044669">
    <property type="entry name" value="YneE/VCCN1/2-like"/>
</dbReference>
<evidence type="ECO:0000256" key="2">
    <source>
        <dbReference type="ARBA" id="ARBA00022448"/>
    </source>
</evidence>
<evidence type="ECO:0000256" key="1">
    <source>
        <dbReference type="ARBA" id="ARBA00004651"/>
    </source>
</evidence>
<reference evidence="10 11" key="1">
    <citation type="submission" date="2016-10" db="EMBL/GenBank/DDBJ databases">
        <title>Draft Genome sequence of Roseomonas sp. strain M3.</title>
        <authorList>
            <person name="Subhash Y."/>
            <person name="Lee S."/>
        </authorList>
    </citation>
    <scope>NUCLEOTIDE SEQUENCE [LARGE SCALE GENOMIC DNA]</scope>
    <source>
        <strain evidence="10 11">M3</strain>
    </source>
</reference>
<dbReference type="Proteomes" id="UP000188879">
    <property type="component" value="Unassembled WGS sequence"/>
</dbReference>
<dbReference type="Pfam" id="PF25539">
    <property type="entry name" value="Bestrophin_2"/>
    <property type="match status" value="1"/>
</dbReference>
<evidence type="ECO:0000256" key="5">
    <source>
        <dbReference type="ARBA" id="ARBA00022989"/>
    </source>
</evidence>
<protein>
    <submittedName>
        <fullName evidence="10">Bestrophin</fullName>
    </submittedName>
</protein>
<name>A0A1V2GZJ7_9PROT</name>
<keyword evidence="7 9" id="KW-0472">Membrane</keyword>
<keyword evidence="3" id="KW-1003">Cell membrane</keyword>
<evidence type="ECO:0000313" key="10">
    <source>
        <dbReference type="EMBL" id="ONG49325.1"/>
    </source>
</evidence>
<keyword evidence="4 9" id="KW-0812">Transmembrane</keyword>
<evidence type="ECO:0000256" key="9">
    <source>
        <dbReference type="SAM" id="Phobius"/>
    </source>
</evidence>
<evidence type="ECO:0000256" key="7">
    <source>
        <dbReference type="ARBA" id="ARBA00023136"/>
    </source>
</evidence>
<comment type="caution">
    <text evidence="10">The sequence shown here is derived from an EMBL/GenBank/DDBJ whole genome shotgun (WGS) entry which is preliminary data.</text>
</comment>
<gene>
    <name evidence="10" type="ORF">BKE38_20990</name>
</gene>
<evidence type="ECO:0000256" key="4">
    <source>
        <dbReference type="ARBA" id="ARBA00022692"/>
    </source>
</evidence>
<accession>A0A1V2GZJ7</accession>
<dbReference type="GO" id="GO:0005254">
    <property type="term" value="F:chloride channel activity"/>
    <property type="evidence" value="ECO:0007669"/>
    <property type="project" value="InterPro"/>
</dbReference>
<dbReference type="OrthoDB" id="445589at2"/>
<dbReference type="GO" id="GO:0005886">
    <property type="term" value="C:plasma membrane"/>
    <property type="evidence" value="ECO:0007669"/>
    <property type="project" value="UniProtKB-SubCell"/>
</dbReference>
<feature type="transmembrane region" description="Helical" evidence="9">
    <location>
        <begin position="20"/>
        <end position="40"/>
    </location>
</feature>
<dbReference type="PANTHER" id="PTHR33281">
    <property type="entry name" value="UPF0187 PROTEIN YNEE"/>
    <property type="match status" value="1"/>
</dbReference>
<dbReference type="AlphaFoldDB" id="A0A1V2GZJ7"/>
<comment type="subcellular location">
    <subcellularLocation>
        <location evidence="1">Cell membrane</location>
        <topology evidence="1">Multi-pass membrane protein</topology>
    </subcellularLocation>
</comment>
<organism evidence="10 11">
    <name type="scientific">Teichococcus deserti</name>
    <dbReference type="NCBI Taxonomy" id="1817963"/>
    <lineage>
        <taxon>Bacteria</taxon>
        <taxon>Pseudomonadati</taxon>
        <taxon>Pseudomonadota</taxon>
        <taxon>Alphaproteobacteria</taxon>
        <taxon>Acetobacterales</taxon>
        <taxon>Roseomonadaceae</taxon>
        <taxon>Roseomonas</taxon>
    </lineage>
</organism>
<keyword evidence="2" id="KW-0813">Transport</keyword>
<feature type="transmembrane region" description="Helical" evidence="9">
    <location>
        <begin position="52"/>
        <end position="70"/>
    </location>
</feature>
<evidence type="ECO:0000256" key="8">
    <source>
        <dbReference type="ARBA" id="ARBA00034708"/>
    </source>
</evidence>
<keyword evidence="11" id="KW-1185">Reference proteome</keyword>
<comment type="similarity">
    <text evidence="8">Belongs to the anion channel-forming bestrophin (TC 1.A.46) family.</text>
</comment>
<evidence type="ECO:0000313" key="11">
    <source>
        <dbReference type="Proteomes" id="UP000188879"/>
    </source>
</evidence>
<keyword evidence="6" id="KW-0406">Ion transport</keyword>
<sequence length="304" mass="33451">MIVRKRPGPLGLIFTLRGSIVPRIFGRLVVVTLLATLLTAADLGWPQVFPQITALPFTFMGLALSVFLGFRANTCYARWWEARGLWGRLEMAARSLARDMDALFPEDPALRQRVVRRLVGFTLGLAAQLRQGQAATALAPWLPEAEAAAAPTLRNPLQATLRAIARDLAEARRQGRIGEPLYAQLETQLGVLTEAQTGCERIRNTPTPFAYWLLLNRTAWLFCLLLPFGYVGALGLATPAVVAILAYTFFGLDELSDELEEPFGTAVNDLPIDALARLIQIDLLESLGEADLPQPLQPVRDLLL</sequence>
<dbReference type="EMBL" id="MLCO01000228">
    <property type="protein sequence ID" value="ONG49325.1"/>
    <property type="molecule type" value="Genomic_DNA"/>
</dbReference>